<proteinExistence type="predicted"/>
<dbReference type="EMBL" id="CM001403">
    <property type="protein sequence ID" value="EHQ26186.1"/>
    <property type="molecule type" value="Genomic_DNA"/>
</dbReference>
<dbReference type="Proteomes" id="UP000002774">
    <property type="component" value="Chromosome"/>
</dbReference>
<evidence type="ECO:0008006" key="3">
    <source>
        <dbReference type="Google" id="ProtNLM"/>
    </source>
</evidence>
<evidence type="ECO:0000313" key="2">
    <source>
        <dbReference type="Proteomes" id="UP000002774"/>
    </source>
</evidence>
<evidence type="ECO:0000313" key="1">
    <source>
        <dbReference type="EMBL" id="EHQ26186.1"/>
    </source>
</evidence>
<dbReference type="STRING" id="714943.Mucpa_2046"/>
<sequence length="103" mass="11701">MPNNTNLTEADILRLLDEYFKSGYSLAEFCTIEDLDEPTVQSWVEKFYPDLADDGLMEVNVNPNIRDEPKKPGPKKQPALFAKIGDIELYHQVPAAYLRSLKG</sequence>
<organism evidence="1 2">
    <name type="scientific">Mucilaginibacter paludis DSM 18603</name>
    <dbReference type="NCBI Taxonomy" id="714943"/>
    <lineage>
        <taxon>Bacteria</taxon>
        <taxon>Pseudomonadati</taxon>
        <taxon>Bacteroidota</taxon>
        <taxon>Sphingobacteriia</taxon>
        <taxon>Sphingobacteriales</taxon>
        <taxon>Sphingobacteriaceae</taxon>
        <taxon>Mucilaginibacter</taxon>
    </lineage>
</organism>
<name>H1YEC3_9SPHI</name>
<dbReference type="OrthoDB" id="9940600at2"/>
<keyword evidence="2" id="KW-1185">Reference proteome</keyword>
<gene>
    <name evidence="1" type="ORF">Mucpa_2046</name>
</gene>
<protein>
    <recommendedName>
        <fullName evidence="3">Transposase</fullName>
    </recommendedName>
</protein>
<reference evidence="1" key="1">
    <citation type="submission" date="2011-09" db="EMBL/GenBank/DDBJ databases">
        <title>The permanent draft genome of Mucilaginibacter paludis DSM 18603.</title>
        <authorList>
            <consortium name="US DOE Joint Genome Institute (JGI-PGF)"/>
            <person name="Lucas S."/>
            <person name="Han J."/>
            <person name="Lapidus A."/>
            <person name="Bruce D."/>
            <person name="Goodwin L."/>
            <person name="Pitluck S."/>
            <person name="Peters L."/>
            <person name="Kyrpides N."/>
            <person name="Mavromatis K."/>
            <person name="Ivanova N."/>
            <person name="Mikhailova N."/>
            <person name="Held B."/>
            <person name="Detter J.C."/>
            <person name="Tapia R."/>
            <person name="Han C."/>
            <person name="Land M."/>
            <person name="Hauser L."/>
            <person name="Markowitz V."/>
            <person name="Cheng J.-F."/>
            <person name="Hugenholtz P."/>
            <person name="Woyke T."/>
            <person name="Wu D."/>
            <person name="Tindall B."/>
            <person name="Brambilla E."/>
            <person name="Klenk H.-P."/>
            <person name="Eisen J.A."/>
        </authorList>
    </citation>
    <scope>NUCLEOTIDE SEQUENCE [LARGE SCALE GENOMIC DNA]</scope>
    <source>
        <strain evidence="1">DSM 18603</strain>
    </source>
</reference>
<dbReference type="RefSeq" id="WP_008506194.1">
    <property type="nucleotide sequence ID" value="NZ_CM001403.1"/>
</dbReference>
<dbReference type="AlphaFoldDB" id="H1YEC3"/>
<dbReference type="HOGENOM" id="CLU_2260582_0_0_10"/>
<accession>H1YEC3</accession>